<dbReference type="VEuPathDB" id="FungiDB:T552_02388"/>
<keyword evidence="8" id="KW-1185">Reference proteome</keyword>
<dbReference type="RefSeq" id="XP_018225451.1">
    <property type="nucleotide sequence ID" value="XM_018370933.1"/>
</dbReference>
<protein>
    <submittedName>
        <fullName evidence="7">Uncharacterized protein</fullName>
    </submittedName>
</protein>
<dbReference type="GO" id="GO:0005737">
    <property type="term" value="C:cytoplasm"/>
    <property type="evidence" value="ECO:0007669"/>
    <property type="project" value="UniProtKB-SubCell"/>
</dbReference>
<evidence type="ECO:0000313" key="7">
    <source>
        <dbReference type="EMBL" id="KTW27409.1"/>
    </source>
</evidence>
<name>A0A0W4ZGB4_PNEC8</name>
<dbReference type="AlphaFoldDB" id="A0A0W4ZGB4"/>
<proteinExistence type="inferred from homology"/>
<reference evidence="8" key="1">
    <citation type="journal article" date="2016" name="Nat. Commun.">
        <title>Genome analysis of three Pneumocystis species reveals adaptation mechanisms to life exclusively in mammalian hosts.</title>
        <authorList>
            <person name="Ma L."/>
            <person name="Chen Z."/>
            <person name="Huang D.W."/>
            <person name="Kutty G."/>
            <person name="Ishihara M."/>
            <person name="Wang H."/>
            <person name="Abouelleil A."/>
            <person name="Bishop L."/>
            <person name="Davey E."/>
            <person name="Deng R."/>
            <person name="Deng X."/>
            <person name="Fan L."/>
            <person name="Fantoni G."/>
            <person name="Fitzgerald M."/>
            <person name="Gogineni E."/>
            <person name="Goldberg J.M."/>
            <person name="Handley G."/>
            <person name="Hu X."/>
            <person name="Huber C."/>
            <person name="Jiao X."/>
            <person name="Jones K."/>
            <person name="Levin J.Z."/>
            <person name="Liu Y."/>
            <person name="Macdonald P."/>
            <person name="Melnikov A."/>
            <person name="Raley C."/>
            <person name="Sassi M."/>
            <person name="Sherman B.T."/>
            <person name="Song X."/>
            <person name="Sykes S."/>
            <person name="Tran B."/>
            <person name="Walsh L."/>
            <person name="Xia Y."/>
            <person name="Yang J."/>
            <person name="Young S."/>
            <person name="Zeng Q."/>
            <person name="Zheng X."/>
            <person name="Stephens R."/>
            <person name="Nusbaum C."/>
            <person name="Birren B.W."/>
            <person name="Azadi P."/>
            <person name="Lempicki R.A."/>
            <person name="Cuomo C.A."/>
            <person name="Kovacs J.A."/>
        </authorList>
    </citation>
    <scope>NUCLEOTIDE SEQUENCE [LARGE SCALE GENOMIC DNA]</scope>
    <source>
        <strain evidence="8">B80</strain>
    </source>
</reference>
<dbReference type="Pfam" id="PF08591">
    <property type="entry name" value="RNR_inhib"/>
    <property type="match status" value="1"/>
</dbReference>
<feature type="compositionally biased region" description="Low complexity" evidence="6">
    <location>
        <begin position="60"/>
        <end position="73"/>
    </location>
</feature>
<keyword evidence="4" id="KW-0963">Cytoplasm</keyword>
<evidence type="ECO:0000256" key="5">
    <source>
        <dbReference type="ARBA" id="ARBA00023242"/>
    </source>
</evidence>
<evidence type="ECO:0000256" key="3">
    <source>
        <dbReference type="ARBA" id="ARBA00005459"/>
    </source>
</evidence>
<gene>
    <name evidence="7" type="ORF">T552_02388</name>
</gene>
<feature type="compositionally biased region" description="Basic and acidic residues" evidence="6">
    <location>
        <begin position="17"/>
        <end position="31"/>
    </location>
</feature>
<dbReference type="Proteomes" id="UP000054454">
    <property type="component" value="Unassembled WGS sequence"/>
</dbReference>
<dbReference type="OrthoDB" id="5399527at2759"/>
<dbReference type="GeneID" id="28937136"/>
<evidence type="ECO:0000313" key="8">
    <source>
        <dbReference type="Proteomes" id="UP000054454"/>
    </source>
</evidence>
<evidence type="ECO:0000256" key="6">
    <source>
        <dbReference type="SAM" id="MobiDB-lite"/>
    </source>
</evidence>
<keyword evidence="5" id="KW-0539">Nucleus</keyword>
<accession>A0A0W4ZGB4</accession>
<organism evidence="7 8">
    <name type="scientific">Pneumocystis carinii (strain B80)</name>
    <name type="common">Rat pneumocystis pneumonia agent</name>
    <name type="synonym">Pneumocystis carinii f. sp. carinii</name>
    <dbReference type="NCBI Taxonomy" id="1408658"/>
    <lineage>
        <taxon>Eukaryota</taxon>
        <taxon>Fungi</taxon>
        <taxon>Dikarya</taxon>
        <taxon>Ascomycota</taxon>
        <taxon>Taphrinomycotina</taxon>
        <taxon>Pneumocystomycetes</taxon>
        <taxon>Pneumocystaceae</taxon>
        <taxon>Pneumocystis</taxon>
    </lineage>
</organism>
<feature type="region of interest" description="Disordered" evidence="6">
    <location>
        <begin position="1"/>
        <end position="32"/>
    </location>
</feature>
<comment type="similarity">
    <text evidence="3">Belongs to the DIF1/spd1 family.</text>
</comment>
<sequence>MSREILSKGPKKQIIPGKEELYGETSDKPISTKDTQMSLLNLGMRIRKAVSSGYKTKQDNSSASSASSFSNNNLTDSSILPIPYQPLGNPSIKRKRAP</sequence>
<comment type="subcellular location">
    <subcellularLocation>
        <location evidence="2">Cytoplasm</location>
    </subcellularLocation>
    <subcellularLocation>
        <location evidence="1">Nucleus</location>
    </subcellularLocation>
</comment>
<dbReference type="InterPro" id="IPR013900">
    <property type="entry name" value="RNR_inhibitor"/>
</dbReference>
<evidence type="ECO:0000256" key="2">
    <source>
        <dbReference type="ARBA" id="ARBA00004496"/>
    </source>
</evidence>
<dbReference type="EMBL" id="LFVZ01000010">
    <property type="protein sequence ID" value="KTW27409.1"/>
    <property type="molecule type" value="Genomic_DNA"/>
</dbReference>
<evidence type="ECO:0000256" key="1">
    <source>
        <dbReference type="ARBA" id="ARBA00004123"/>
    </source>
</evidence>
<comment type="caution">
    <text evidence="7">The sequence shown here is derived from an EMBL/GenBank/DDBJ whole genome shotgun (WGS) entry which is preliminary data.</text>
</comment>
<feature type="region of interest" description="Disordered" evidence="6">
    <location>
        <begin position="51"/>
        <end position="98"/>
    </location>
</feature>
<dbReference type="GO" id="GO:0005634">
    <property type="term" value="C:nucleus"/>
    <property type="evidence" value="ECO:0007669"/>
    <property type="project" value="UniProtKB-SubCell"/>
</dbReference>
<evidence type="ECO:0000256" key="4">
    <source>
        <dbReference type="ARBA" id="ARBA00022490"/>
    </source>
</evidence>